<accession>A0A7C8IU15</accession>
<dbReference type="AlphaFoldDB" id="A0A7C8IU15"/>
<dbReference type="InParanoid" id="A0A7C8IU15"/>
<protein>
    <submittedName>
        <fullName evidence="1">Uncharacterized protein</fullName>
    </submittedName>
</protein>
<proteinExistence type="predicted"/>
<organism evidence="1 2">
    <name type="scientific">Xylaria multiplex</name>
    <dbReference type="NCBI Taxonomy" id="323545"/>
    <lineage>
        <taxon>Eukaryota</taxon>
        <taxon>Fungi</taxon>
        <taxon>Dikarya</taxon>
        <taxon>Ascomycota</taxon>
        <taxon>Pezizomycotina</taxon>
        <taxon>Sordariomycetes</taxon>
        <taxon>Xylariomycetidae</taxon>
        <taxon>Xylariales</taxon>
        <taxon>Xylariaceae</taxon>
        <taxon>Xylaria</taxon>
    </lineage>
</organism>
<sequence length="278" mass="31078">MSAVKTYILAPNFTYHPNTSIRMGDIIQYADDPTKPLNRVPEFELKPTTEHNDYKNELGDTDKSSLRGSIWATFLEKVSAKVGGSTIDQLLAKYTIERLQTIYFTEQPTDEEAEARVLDKKVKAAINAGILCKKPVFMITGLKVARGFKQVTAAKSSKDAEGHVAAPIMENGGLGIDINYSQEKRADHKHETEQDIIFAYQVHIITYKGWFRENISIDVYKAPMAAGFLHQDKKEEELVEVGAANEMLLRKADEKIKMAAVSAKDGNEDCVCIVFSQE</sequence>
<evidence type="ECO:0000313" key="1">
    <source>
        <dbReference type="EMBL" id="KAF2972306.1"/>
    </source>
</evidence>
<name>A0A7C8IU15_9PEZI</name>
<dbReference type="OrthoDB" id="4500473at2759"/>
<reference evidence="1 2" key="1">
    <citation type="submission" date="2019-12" db="EMBL/GenBank/DDBJ databases">
        <title>Draft genome sequence of the ascomycete Xylaria multiplex DSM 110363.</title>
        <authorList>
            <person name="Buettner E."/>
            <person name="Kellner H."/>
        </authorList>
    </citation>
    <scope>NUCLEOTIDE SEQUENCE [LARGE SCALE GENOMIC DNA]</scope>
    <source>
        <strain evidence="1 2">DSM 110363</strain>
    </source>
</reference>
<dbReference type="EMBL" id="WUBL01000007">
    <property type="protein sequence ID" value="KAF2972306.1"/>
    <property type="molecule type" value="Genomic_DNA"/>
</dbReference>
<comment type="caution">
    <text evidence="1">The sequence shown here is derived from an EMBL/GenBank/DDBJ whole genome shotgun (WGS) entry which is preliminary data.</text>
</comment>
<evidence type="ECO:0000313" key="2">
    <source>
        <dbReference type="Proteomes" id="UP000481858"/>
    </source>
</evidence>
<keyword evidence="2" id="KW-1185">Reference proteome</keyword>
<gene>
    <name evidence="1" type="ORF">GQX73_g1325</name>
</gene>
<dbReference type="Proteomes" id="UP000481858">
    <property type="component" value="Unassembled WGS sequence"/>
</dbReference>